<proteinExistence type="predicted"/>
<keyword evidence="1" id="KW-0175">Coiled coil</keyword>
<evidence type="ECO:0000313" key="3">
    <source>
        <dbReference type="EMBL" id="GJT06798.1"/>
    </source>
</evidence>
<dbReference type="Proteomes" id="UP001151760">
    <property type="component" value="Unassembled WGS sequence"/>
</dbReference>
<feature type="compositionally biased region" description="Polar residues" evidence="2">
    <location>
        <begin position="264"/>
        <end position="280"/>
    </location>
</feature>
<gene>
    <name evidence="3" type="ORF">Tco_0841260</name>
</gene>
<sequence>MLKVFKPFVLKLLQIQPLSSKSEIVNSTVEKADSNVTPYLPHKQTEFERELFDQAWVKHSKDHFRAPTAKDMKILIKTCLMPLALKTQNDSFAFIHELKKEMHVDLKYVESLENEIDELESDKAEFSNMYDMLLQECVSNDVMGSYLHSLSDLDAHAELQCLYDHNVKECECLAQKLSKQTESVIGVSHALTKPVTPHSWPQVRKLSFAKPYDVNALGPSRNSPKHASFQSPRESVGSNDMVYKYYLEEAKKEAQLQKDKALNTKPSMQQSARLSNTANGNKPKPRNFNQQPRNWPPSMSSRVSNRTVDPNLNRSF</sequence>
<reference evidence="3" key="1">
    <citation type="journal article" date="2022" name="Int. J. Mol. Sci.">
        <title>Draft Genome of Tanacetum Coccineum: Genomic Comparison of Closely Related Tanacetum-Family Plants.</title>
        <authorList>
            <person name="Yamashiro T."/>
            <person name="Shiraishi A."/>
            <person name="Nakayama K."/>
            <person name="Satake H."/>
        </authorList>
    </citation>
    <scope>NUCLEOTIDE SEQUENCE</scope>
</reference>
<accession>A0ABQ5AZS6</accession>
<protein>
    <submittedName>
        <fullName evidence="3">Uncharacterized protein</fullName>
    </submittedName>
</protein>
<evidence type="ECO:0000256" key="1">
    <source>
        <dbReference type="SAM" id="Coils"/>
    </source>
</evidence>
<feature type="compositionally biased region" description="Polar residues" evidence="2">
    <location>
        <begin position="287"/>
        <end position="316"/>
    </location>
</feature>
<reference evidence="3" key="2">
    <citation type="submission" date="2022-01" db="EMBL/GenBank/DDBJ databases">
        <authorList>
            <person name="Yamashiro T."/>
            <person name="Shiraishi A."/>
            <person name="Satake H."/>
            <person name="Nakayama K."/>
        </authorList>
    </citation>
    <scope>NUCLEOTIDE SEQUENCE</scope>
</reference>
<feature type="region of interest" description="Disordered" evidence="2">
    <location>
        <begin position="262"/>
        <end position="316"/>
    </location>
</feature>
<feature type="region of interest" description="Disordered" evidence="2">
    <location>
        <begin position="216"/>
        <end position="235"/>
    </location>
</feature>
<name>A0ABQ5AZS6_9ASTR</name>
<organism evidence="3 4">
    <name type="scientific">Tanacetum coccineum</name>
    <dbReference type="NCBI Taxonomy" id="301880"/>
    <lineage>
        <taxon>Eukaryota</taxon>
        <taxon>Viridiplantae</taxon>
        <taxon>Streptophyta</taxon>
        <taxon>Embryophyta</taxon>
        <taxon>Tracheophyta</taxon>
        <taxon>Spermatophyta</taxon>
        <taxon>Magnoliopsida</taxon>
        <taxon>eudicotyledons</taxon>
        <taxon>Gunneridae</taxon>
        <taxon>Pentapetalae</taxon>
        <taxon>asterids</taxon>
        <taxon>campanulids</taxon>
        <taxon>Asterales</taxon>
        <taxon>Asteraceae</taxon>
        <taxon>Asteroideae</taxon>
        <taxon>Anthemideae</taxon>
        <taxon>Anthemidinae</taxon>
        <taxon>Tanacetum</taxon>
    </lineage>
</organism>
<comment type="caution">
    <text evidence="3">The sequence shown here is derived from an EMBL/GenBank/DDBJ whole genome shotgun (WGS) entry which is preliminary data.</text>
</comment>
<evidence type="ECO:0000313" key="4">
    <source>
        <dbReference type="Proteomes" id="UP001151760"/>
    </source>
</evidence>
<evidence type="ECO:0000256" key="2">
    <source>
        <dbReference type="SAM" id="MobiDB-lite"/>
    </source>
</evidence>
<keyword evidence="4" id="KW-1185">Reference proteome</keyword>
<dbReference type="EMBL" id="BQNB010012698">
    <property type="protein sequence ID" value="GJT06798.1"/>
    <property type="molecule type" value="Genomic_DNA"/>
</dbReference>
<feature type="coiled-coil region" evidence="1">
    <location>
        <begin position="109"/>
        <end position="136"/>
    </location>
</feature>